<gene>
    <name evidence="1" type="ORF">Q2T77_20205</name>
</gene>
<protein>
    <recommendedName>
        <fullName evidence="3">Antibiotic biosynthesis monooxygenase</fullName>
    </recommendedName>
</protein>
<proteinExistence type="predicted"/>
<evidence type="ECO:0008006" key="3">
    <source>
        <dbReference type="Google" id="ProtNLM"/>
    </source>
</evidence>
<name>A0ABT8S8Q1_9BURK</name>
<dbReference type="EMBL" id="JAUKVY010000015">
    <property type="protein sequence ID" value="MDO1534617.1"/>
    <property type="molecule type" value="Genomic_DNA"/>
</dbReference>
<reference evidence="1" key="1">
    <citation type="submission" date="2023-06" db="EMBL/GenBank/DDBJ databases">
        <authorList>
            <person name="Jiang Y."/>
            <person name="Liu Q."/>
        </authorList>
    </citation>
    <scope>NUCLEOTIDE SEQUENCE</scope>
    <source>
        <strain evidence="1">CGMCC 1.12090</strain>
    </source>
</reference>
<dbReference type="RefSeq" id="WP_301812394.1">
    <property type="nucleotide sequence ID" value="NZ_JAUJZH010000015.1"/>
</dbReference>
<evidence type="ECO:0000313" key="1">
    <source>
        <dbReference type="EMBL" id="MDO1534617.1"/>
    </source>
</evidence>
<organism evidence="1 2">
    <name type="scientific">Variovorax ginsengisoli</name>
    <dbReference type="NCBI Taxonomy" id="363844"/>
    <lineage>
        <taxon>Bacteria</taxon>
        <taxon>Pseudomonadati</taxon>
        <taxon>Pseudomonadota</taxon>
        <taxon>Betaproteobacteria</taxon>
        <taxon>Burkholderiales</taxon>
        <taxon>Comamonadaceae</taxon>
        <taxon>Variovorax</taxon>
    </lineage>
</organism>
<comment type="caution">
    <text evidence="1">The sequence shown here is derived from an EMBL/GenBank/DDBJ whole genome shotgun (WGS) entry which is preliminary data.</text>
</comment>
<accession>A0ABT8S8Q1</accession>
<sequence length="101" mass="11274">MKHMVRYKLKADRVDENERLARAVYEELAERRPTGLRYATFKLEDGVSFVHIASHEAPDGSNLLTALPAFKAFVAGVRERCEEPPVTVGISEIGSYGFFGS</sequence>
<keyword evidence="2" id="KW-1185">Reference proteome</keyword>
<evidence type="ECO:0000313" key="2">
    <source>
        <dbReference type="Proteomes" id="UP001169027"/>
    </source>
</evidence>
<dbReference type="Proteomes" id="UP001169027">
    <property type="component" value="Unassembled WGS sequence"/>
</dbReference>